<keyword evidence="1" id="KW-1133">Transmembrane helix</keyword>
<keyword evidence="3" id="KW-1185">Reference proteome</keyword>
<feature type="transmembrane region" description="Helical" evidence="1">
    <location>
        <begin position="139"/>
        <end position="169"/>
    </location>
</feature>
<comment type="caution">
    <text evidence="2">The sequence shown here is derived from an EMBL/GenBank/DDBJ whole genome shotgun (WGS) entry which is preliminary data.</text>
</comment>
<evidence type="ECO:0008006" key="4">
    <source>
        <dbReference type="Google" id="ProtNLM"/>
    </source>
</evidence>
<name>A0A1W0A4T3_9STRA</name>
<feature type="transmembrane region" description="Helical" evidence="1">
    <location>
        <begin position="75"/>
        <end position="98"/>
    </location>
</feature>
<evidence type="ECO:0000313" key="2">
    <source>
        <dbReference type="EMBL" id="OQS05219.1"/>
    </source>
</evidence>
<organism evidence="2 3">
    <name type="scientific">Thraustotheca clavata</name>
    <dbReference type="NCBI Taxonomy" id="74557"/>
    <lineage>
        <taxon>Eukaryota</taxon>
        <taxon>Sar</taxon>
        <taxon>Stramenopiles</taxon>
        <taxon>Oomycota</taxon>
        <taxon>Saprolegniomycetes</taxon>
        <taxon>Saprolegniales</taxon>
        <taxon>Achlyaceae</taxon>
        <taxon>Thraustotheca</taxon>
    </lineage>
</organism>
<protein>
    <recommendedName>
        <fullName evidence="4">Transmembrane protein</fullName>
    </recommendedName>
</protein>
<feature type="transmembrane region" description="Helical" evidence="1">
    <location>
        <begin position="222"/>
        <end position="243"/>
    </location>
</feature>
<dbReference type="EMBL" id="JNBS01000484">
    <property type="protein sequence ID" value="OQS05219.1"/>
    <property type="molecule type" value="Genomic_DNA"/>
</dbReference>
<evidence type="ECO:0000256" key="1">
    <source>
        <dbReference type="SAM" id="Phobius"/>
    </source>
</evidence>
<reference evidence="2 3" key="1">
    <citation type="journal article" date="2014" name="Genome Biol. Evol.">
        <title>The secreted proteins of Achlya hypogyna and Thraustotheca clavata identify the ancestral oomycete secretome and reveal gene acquisitions by horizontal gene transfer.</title>
        <authorList>
            <person name="Misner I."/>
            <person name="Blouin N."/>
            <person name="Leonard G."/>
            <person name="Richards T.A."/>
            <person name="Lane C.E."/>
        </authorList>
    </citation>
    <scope>NUCLEOTIDE SEQUENCE [LARGE SCALE GENOMIC DNA]</scope>
    <source>
        <strain evidence="2 3">ATCC 34112</strain>
    </source>
</reference>
<proteinExistence type="predicted"/>
<keyword evidence="1" id="KW-0812">Transmembrane</keyword>
<sequence>MGVRGDIVYPKRSRGRRNYMRKIASIAGLCVLLLCSFLCFLEGYNALQRHRTTAASDLFDQGAIVSRLCPQETVLYLFASGIIYGLWMLVGTLVLLLSNSRKLPLLAFVGMLSLCSIVWGILGAIWSTRKGCPDNEPGLFALAITTSAIFIFVCVPLVGLLGSYVLSTLPREQWLLFCLRCSCLTPSMKRFLVVLPFLGFTIAGAVFYILYANNACTKPFDIYVGVSSLLLAVFTLFICTCYYCSSTRIVICLILLQSIIALAWAILGTAYVSSPVVGCSHELFHSVQVLRIFLFVVSISFGGLTLCCRVERFCRPRQPQEIEATLAIERMQTVV</sequence>
<dbReference type="OrthoDB" id="78538at2759"/>
<feature type="transmembrane region" description="Helical" evidence="1">
    <location>
        <begin position="292"/>
        <end position="310"/>
    </location>
</feature>
<dbReference type="Proteomes" id="UP000243217">
    <property type="component" value="Unassembled WGS sequence"/>
</dbReference>
<feature type="transmembrane region" description="Helical" evidence="1">
    <location>
        <begin position="250"/>
        <end position="272"/>
    </location>
</feature>
<accession>A0A1W0A4T3</accession>
<evidence type="ECO:0000313" key="3">
    <source>
        <dbReference type="Proteomes" id="UP000243217"/>
    </source>
</evidence>
<feature type="transmembrane region" description="Helical" evidence="1">
    <location>
        <begin position="23"/>
        <end position="44"/>
    </location>
</feature>
<feature type="transmembrane region" description="Helical" evidence="1">
    <location>
        <begin position="190"/>
        <end position="210"/>
    </location>
</feature>
<keyword evidence="1" id="KW-0472">Membrane</keyword>
<feature type="transmembrane region" description="Helical" evidence="1">
    <location>
        <begin position="105"/>
        <end position="127"/>
    </location>
</feature>
<dbReference type="AlphaFoldDB" id="A0A1W0A4T3"/>
<gene>
    <name evidence="2" type="ORF">THRCLA_02616</name>
</gene>